<dbReference type="Pfam" id="PF10517">
    <property type="entry name" value="DM13"/>
    <property type="match status" value="1"/>
</dbReference>
<evidence type="ECO:0000256" key="2">
    <source>
        <dbReference type="SAM" id="Phobius"/>
    </source>
</evidence>
<protein>
    <submittedName>
        <fullName evidence="4">DM13 domain-containing protein</fullName>
    </submittedName>
</protein>
<gene>
    <name evidence="4" type="ORF">GCM10022247_48300</name>
</gene>
<evidence type="ECO:0000256" key="1">
    <source>
        <dbReference type="SAM" id="MobiDB-lite"/>
    </source>
</evidence>
<feature type="transmembrane region" description="Helical" evidence="2">
    <location>
        <begin position="9"/>
        <end position="28"/>
    </location>
</feature>
<name>A0ABP7SZZ1_9PSEU</name>
<keyword evidence="5" id="KW-1185">Reference proteome</keyword>
<dbReference type="InterPro" id="IPR019545">
    <property type="entry name" value="DM13_domain"/>
</dbReference>
<keyword evidence="2" id="KW-0472">Membrane</keyword>
<keyword evidence="2" id="KW-1133">Transmembrane helix</keyword>
<reference evidence="5" key="1">
    <citation type="journal article" date="2019" name="Int. J. Syst. Evol. Microbiol.">
        <title>The Global Catalogue of Microorganisms (GCM) 10K type strain sequencing project: providing services to taxonomists for standard genome sequencing and annotation.</title>
        <authorList>
            <consortium name="The Broad Institute Genomics Platform"/>
            <consortium name="The Broad Institute Genome Sequencing Center for Infectious Disease"/>
            <person name="Wu L."/>
            <person name="Ma J."/>
        </authorList>
    </citation>
    <scope>NUCLEOTIDE SEQUENCE [LARGE SCALE GENOMIC DNA]</scope>
    <source>
        <strain evidence="5">JCM 17342</strain>
    </source>
</reference>
<accession>A0ABP7SZZ1</accession>
<organism evidence="4 5">
    <name type="scientific">Allokutzneria multivorans</name>
    <dbReference type="NCBI Taxonomy" id="1142134"/>
    <lineage>
        <taxon>Bacteria</taxon>
        <taxon>Bacillati</taxon>
        <taxon>Actinomycetota</taxon>
        <taxon>Actinomycetes</taxon>
        <taxon>Pseudonocardiales</taxon>
        <taxon>Pseudonocardiaceae</taxon>
        <taxon>Allokutzneria</taxon>
    </lineage>
</organism>
<keyword evidence="2" id="KW-0812">Transmembrane</keyword>
<evidence type="ECO:0000313" key="4">
    <source>
        <dbReference type="EMBL" id="GAA4019013.1"/>
    </source>
</evidence>
<feature type="region of interest" description="Disordered" evidence="1">
    <location>
        <begin position="57"/>
        <end position="84"/>
    </location>
</feature>
<dbReference type="PROSITE" id="PS51549">
    <property type="entry name" value="DM13"/>
    <property type="match status" value="1"/>
</dbReference>
<proteinExistence type="predicted"/>
<evidence type="ECO:0000259" key="3">
    <source>
        <dbReference type="PROSITE" id="PS51549"/>
    </source>
</evidence>
<feature type="domain" description="DM13" evidence="3">
    <location>
        <begin position="87"/>
        <end position="199"/>
    </location>
</feature>
<evidence type="ECO:0000313" key="5">
    <source>
        <dbReference type="Proteomes" id="UP001501747"/>
    </source>
</evidence>
<dbReference type="Proteomes" id="UP001501747">
    <property type="component" value="Unassembled WGS sequence"/>
</dbReference>
<sequence>MRQLLRKRWVQAGLAVGVVVVAVGLWLFQPWRLFTSSTVDEALPMAPVAVSSSAAPTTSASTTSAAPSAAPSSAVPSSAAPSSARPTTVELASGAFVTQEHKTTGTAKVLKLADGNRVLRLEGLATSDGPDLHVWLTDATAGGSWGKYDDGRYVKLGALKGTHGNQNYAIPAGADLGGLRSVVIWCDRFNVAFGSAPLSL</sequence>
<dbReference type="RefSeq" id="WP_344878748.1">
    <property type="nucleotide sequence ID" value="NZ_BAABAL010000018.1"/>
</dbReference>
<comment type="caution">
    <text evidence="4">The sequence shown here is derived from an EMBL/GenBank/DDBJ whole genome shotgun (WGS) entry which is preliminary data.</text>
</comment>
<dbReference type="EMBL" id="BAABAL010000018">
    <property type="protein sequence ID" value="GAA4019013.1"/>
    <property type="molecule type" value="Genomic_DNA"/>
</dbReference>